<keyword evidence="4" id="KW-1185">Reference proteome</keyword>
<dbReference type="AlphaFoldDB" id="A0A316GJ85"/>
<dbReference type="Proteomes" id="UP000245708">
    <property type="component" value="Unassembled WGS sequence"/>
</dbReference>
<evidence type="ECO:0000313" key="4">
    <source>
        <dbReference type="Proteomes" id="UP000245708"/>
    </source>
</evidence>
<comment type="caution">
    <text evidence="3">The sequence shown here is derived from an EMBL/GenBank/DDBJ whole genome shotgun (WGS) entry which is preliminary data.</text>
</comment>
<dbReference type="GO" id="GO:0006310">
    <property type="term" value="P:DNA recombination"/>
    <property type="evidence" value="ECO:0007669"/>
    <property type="project" value="UniProtKB-KW"/>
</dbReference>
<protein>
    <submittedName>
        <fullName evidence="3">Phage integrase family protein</fullName>
    </submittedName>
</protein>
<dbReference type="GO" id="GO:0015074">
    <property type="term" value="P:DNA integration"/>
    <property type="evidence" value="ECO:0007669"/>
    <property type="project" value="InterPro"/>
</dbReference>
<proteinExistence type="predicted"/>
<sequence length="348" mass="39061">MKISGILPFDQWPVRDRTMWAHLTTARDIFDDAGALSHLSERSLRHFRATYGQWLCWLQSHDGAVLDLPPTRRATPDRLKLWLQSLAHTRLITQRNCITVILRILQAAEPKADWTLQNRLRTHLHRVAGTDGSDRKRGRILSSRVLLDTGMREATETAEAATTELSTMKARRDGALIAFLALLPIRRRALAGLELGVSLLRAGDWLHVALPPELTKTGQPWDAQVPDALTPLMLTYLDHVRPWFLARGGMQTDIVWVMDNGRPFDPNYLGTKIRKITQRLTGVPISPHLFRDAGATTLVRDAPGSARLVRGLLGHSDFRTAERHYIHATGIDAGRSHAAVVQNLQKGR</sequence>
<dbReference type="PROSITE" id="PS51898">
    <property type="entry name" value="TYR_RECOMBINASE"/>
    <property type="match status" value="1"/>
</dbReference>
<accession>A0A316GJ85</accession>
<organism evidence="3 4">
    <name type="scientific">Roseicyclus mahoneyensis</name>
    <dbReference type="NCBI Taxonomy" id="164332"/>
    <lineage>
        <taxon>Bacteria</taxon>
        <taxon>Pseudomonadati</taxon>
        <taxon>Pseudomonadota</taxon>
        <taxon>Alphaproteobacteria</taxon>
        <taxon>Rhodobacterales</taxon>
        <taxon>Roseobacteraceae</taxon>
        <taxon>Roseicyclus</taxon>
    </lineage>
</organism>
<evidence type="ECO:0000256" key="1">
    <source>
        <dbReference type="ARBA" id="ARBA00023172"/>
    </source>
</evidence>
<dbReference type="CDD" id="cd00397">
    <property type="entry name" value="DNA_BRE_C"/>
    <property type="match status" value="1"/>
</dbReference>
<feature type="domain" description="Tyr recombinase" evidence="2">
    <location>
        <begin position="140"/>
        <end position="338"/>
    </location>
</feature>
<name>A0A316GJ85_9RHOB</name>
<evidence type="ECO:0000313" key="3">
    <source>
        <dbReference type="EMBL" id="PWK54887.1"/>
    </source>
</evidence>
<dbReference type="SUPFAM" id="SSF56349">
    <property type="entry name" value="DNA breaking-rejoining enzymes"/>
    <property type="match status" value="1"/>
</dbReference>
<reference evidence="3 4" key="1">
    <citation type="submission" date="2018-05" db="EMBL/GenBank/DDBJ databases">
        <title>Genomic Encyclopedia of Type Strains, Phase IV (KMG-IV): sequencing the most valuable type-strain genomes for metagenomic binning, comparative biology and taxonomic classification.</title>
        <authorList>
            <person name="Goeker M."/>
        </authorList>
    </citation>
    <scope>NUCLEOTIDE SEQUENCE [LARGE SCALE GENOMIC DNA]</scope>
    <source>
        <strain evidence="3 4">DSM 16097</strain>
    </source>
</reference>
<dbReference type="GO" id="GO:0003677">
    <property type="term" value="F:DNA binding"/>
    <property type="evidence" value="ECO:0007669"/>
    <property type="project" value="InterPro"/>
</dbReference>
<gene>
    <name evidence="3" type="ORF">C7455_1232</name>
</gene>
<keyword evidence="1" id="KW-0233">DNA recombination</keyword>
<evidence type="ECO:0000259" key="2">
    <source>
        <dbReference type="PROSITE" id="PS51898"/>
    </source>
</evidence>
<dbReference type="Gene3D" id="1.10.443.10">
    <property type="entry name" value="Intergrase catalytic core"/>
    <property type="match status" value="1"/>
</dbReference>
<dbReference type="InterPro" id="IPR013762">
    <property type="entry name" value="Integrase-like_cat_sf"/>
</dbReference>
<dbReference type="InterPro" id="IPR011010">
    <property type="entry name" value="DNA_brk_join_enz"/>
</dbReference>
<dbReference type="InterPro" id="IPR002104">
    <property type="entry name" value="Integrase_catalytic"/>
</dbReference>
<dbReference type="Pfam" id="PF00589">
    <property type="entry name" value="Phage_integrase"/>
    <property type="match status" value="1"/>
</dbReference>
<dbReference type="EMBL" id="QGGW01000023">
    <property type="protein sequence ID" value="PWK54887.1"/>
    <property type="molecule type" value="Genomic_DNA"/>
</dbReference>